<dbReference type="EMBL" id="VIKU02000001">
    <property type="protein sequence ID" value="NHF58704.1"/>
    <property type="molecule type" value="Genomic_DNA"/>
</dbReference>
<dbReference type="Pfam" id="PF10677">
    <property type="entry name" value="DUF2490"/>
    <property type="match status" value="1"/>
</dbReference>
<evidence type="ECO:0000313" key="3">
    <source>
        <dbReference type="Proteomes" id="UP000707206"/>
    </source>
</evidence>
<dbReference type="Proteomes" id="UP000707206">
    <property type="component" value="Unassembled WGS sequence"/>
</dbReference>
<dbReference type="AlphaFoldDB" id="A0A967AR95"/>
<evidence type="ECO:0000256" key="1">
    <source>
        <dbReference type="SAM" id="SignalP"/>
    </source>
</evidence>
<gene>
    <name evidence="2" type="ORF">FK220_005095</name>
</gene>
<reference evidence="2" key="1">
    <citation type="submission" date="2019-07" db="EMBL/GenBank/DDBJ databases">
        <authorList>
            <person name="De-Chao Zhang Q."/>
        </authorList>
    </citation>
    <scope>NUCLEOTIDE SEQUENCE</scope>
    <source>
        <strain evidence="2">TP-CH-4</strain>
    </source>
</reference>
<reference evidence="2" key="2">
    <citation type="submission" date="2020-03" db="EMBL/GenBank/DDBJ databases">
        <title>Flavobacteriaceae bacterium strain TP-CH-4, a member of the family Flavobacteriaceae isolated from a deep-sea seamount.</title>
        <authorList>
            <person name="Zhang D.-C."/>
        </authorList>
    </citation>
    <scope>NUCLEOTIDE SEQUENCE</scope>
    <source>
        <strain evidence="2">TP-CH-4</strain>
    </source>
</reference>
<comment type="caution">
    <text evidence="2">The sequence shown here is derived from an EMBL/GenBank/DDBJ whole genome shotgun (WGS) entry which is preliminary data.</text>
</comment>
<sequence length="228" mass="26596">MYCIRGLFLWGSLLVVSSLMAQNNYTGYIEPDISVNYEAATNYDHNFKISTRTYFYDEGAYGLRSRQIDLVHFSKLKIRVNQSLAIGLQYRFRELFENDRENELRLTQQYNGTSKPSVIRFGHRVRSEQRIQSSITIHRFRYRFALDFPLRGEQLDIGEPYLIGSTETLLSVAKSNRPQYDHRFTVSLGALLSKETRIQAGMEYRFEDYIGGSTQEVFFILSSLILSF</sequence>
<keyword evidence="1" id="KW-0732">Signal</keyword>
<proteinExistence type="predicted"/>
<organism evidence="2 3">
    <name type="scientific">Pelagihabitans pacificus</name>
    <dbReference type="NCBI Taxonomy" id="2696054"/>
    <lineage>
        <taxon>Bacteria</taxon>
        <taxon>Pseudomonadati</taxon>
        <taxon>Bacteroidota</taxon>
        <taxon>Flavobacteriia</taxon>
        <taxon>Flavobacteriales</taxon>
        <taxon>Flavobacteriaceae</taxon>
        <taxon>Pelagihabitans</taxon>
    </lineage>
</organism>
<dbReference type="RefSeq" id="WP_152573180.1">
    <property type="nucleotide sequence ID" value="NZ_VIKU02000001.1"/>
</dbReference>
<keyword evidence="3" id="KW-1185">Reference proteome</keyword>
<evidence type="ECO:0000313" key="2">
    <source>
        <dbReference type="EMBL" id="NHF58704.1"/>
    </source>
</evidence>
<feature type="chain" id="PRO_5037730928" evidence="1">
    <location>
        <begin position="22"/>
        <end position="228"/>
    </location>
</feature>
<dbReference type="InterPro" id="IPR019619">
    <property type="entry name" value="DUF2490"/>
</dbReference>
<name>A0A967AR95_9FLAO</name>
<accession>A0A967AR95</accession>
<protein>
    <submittedName>
        <fullName evidence="2">DUF2490 domain-containing protein</fullName>
    </submittedName>
</protein>
<feature type="signal peptide" evidence="1">
    <location>
        <begin position="1"/>
        <end position="21"/>
    </location>
</feature>